<feature type="compositionally biased region" description="Basic residues" evidence="1">
    <location>
        <begin position="108"/>
        <end position="144"/>
    </location>
</feature>
<evidence type="ECO:0000256" key="1">
    <source>
        <dbReference type="SAM" id="MobiDB-lite"/>
    </source>
</evidence>
<dbReference type="Proteomes" id="UP000201613">
    <property type="component" value="Unassembled WGS sequence"/>
</dbReference>
<proteinExistence type="predicted"/>
<reference evidence="3 4" key="1">
    <citation type="submission" date="2017-05" db="EMBL/GenBank/DDBJ databases">
        <authorList>
            <person name="Song R."/>
            <person name="Chenine A.L."/>
            <person name="Ruprecht R.M."/>
        </authorList>
    </citation>
    <scope>NUCLEOTIDE SEQUENCE [LARGE SCALE GENOMIC DNA]</scope>
    <source>
        <strain evidence="3 4">CECT 8899</strain>
    </source>
</reference>
<dbReference type="EMBL" id="FXZK01000012">
    <property type="protein sequence ID" value="SMY09779.1"/>
    <property type="molecule type" value="Genomic_DNA"/>
</dbReference>
<keyword evidence="4" id="KW-1185">Reference proteome</keyword>
<dbReference type="PROSITE" id="PS50994">
    <property type="entry name" value="INTEGRASE"/>
    <property type="match status" value="1"/>
</dbReference>
<dbReference type="InterPro" id="IPR001584">
    <property type="entry name" value="Integrase_cat-core"/>
</dbReference>
<accession>A0A238LJC4</accession>
<evidence type="ECO:0000313" key="3">
    <source>
        <dbReference type="EMBL" id="SMY09779.1"/>
    </source>
</evidence>
<dbReference type="GO" id="GO:0003676">
    <property type="term" value="F:nucleic acid binding"/>
    <property type="evidence" value="ECO:0007669"/>
    <property type="project" value="InterPro"/>
</dbReference>
<evidence type="ECO:0000259" key="2">
    <source>
        <dbReference type="PROSITE" id="PS50994"/>
    </source>
</evidence>
<sequence>MQQSHNGSSYVAADLVDYLDAKGMVHVRGAPHHPQTQGKIERWHQTMKNRVLIENYFLPGDLERQIGTFIDHYNNHRYHESLANLTPADVYHGRGAKILKMREEIKKQTIRKRRLQHKSRRRLNSKRNRTRASVTKRPRKSEKP</sequence>
<evidence type="ECO:0000313" key="4">
    <source>
        <dbReference type="Proteomes" id="UP000201613"/>
    </source>
</evidence>
<dbReference type="Pfam" id="PF13683">
    <property type="entry name" value="rve_3"/>
    <property type="match status" value="1"/>
</dbReference>
<gene>
    <name evidence="3" type="ORF">LOM8899_03951</name>
</gene>
<dbReference type="InterPro" id="IPR012337">
    <property type="entry name" value="RNaseH-like_sf"/>
</dbReference>
<dbReference type="GO" id="GO:0015074">
    <property type="term" value="P:DNA integration"/>
    <property type="evidence" value="ECO:0007669"/>
    <property type="project" value="InterPro"/>
</dbReference>
<feature type="domain" description="Integrase catalytic" evidence="2">
    <location>
        <begin position="1"/>
        <end position="95"/>
    </location>
</feature>
<feature type="region of interest" description="Disordered" evidence="1">
    <location>
        <begin position="104"/>
        <end position="144"/>
    </location>
</feature>
<dbReference type="AlphaFoldDB" id="A0A238LJC4"/>
<name>A0A238LJC4_9RHOB</name>
<organism evidence="3 4">
    <name type="scientific">Flavimaricola marinus</name>
    <dbReference type="NCBI Taxonomy" id="1819565"/>
    <lineage>
        <taxon>Bacteria</taxon>
        <taxon>Pseudomonadati</taxon>
        <taxon>Pseudomonadota</taxon>
        <taxon>Alphaproteobacteria</taxon>
        <taxon>Rhodobacterales</taxon>
        <taxon>Paracoccaceae</taxon>
        <taxon>Flavimaricola</taxon>
    </lineage>
</organism>
<protein>
    <submittedName>
        <fullName evidence="3">Integrase core domain protein</fullName>
    </submittedName>
</protein>
<dbReference type="SUPFAM" id="SSF53098">
    <property type="entry name" value="Ribonuclease H-like"/>
    <property type="match status" value="1"/>
</dbReference>
<dbReference type="InterPro" id="IPR036397">
    <property type="entry name" value="RNaseH_sf"/>
</dbReference>
<dbReference type="Gene3D" id="3.30.420.10">
    <property type="entry name" value="Ribonuclease H-like superfamily/Ribonuclease H"/>
    <property type="match status" value="1"/>
</dbReference>